<gene>
    <name evidence="14" type="primary">LOC116300063</name>
</gene>
<dbReference type="Gene3D" id="1.20.1070.10">
    <property type="entry name" value="Rhodopsin 7-helix transmembrane proteins"/>
    <property type="match status" value="1"/>
</dbReference>
<evidence type="ECO:0000256" key="7">
    <source>
        <dbReference type="ARBA" id="ARBA00023170"/>
    </source>
</evidence>
<proteinExistence type="inferred from homology"/>
<evidence type="ECO:0000256" key="4">
    <source>
        <dbReference type="ARBA" id="ARBA00022989"/>
    </source>
</evidence>
<evidence type="ECO:0000256" key="1">
    <source>
        <dbReference type="ARBA" id="ARBA00004651"/>
    </source>
</evidence>
<evidence type="ECO:0000313" key="14">
    <source>
        <dbReference type="RefSeq" id="XP_031564688.1"/>
    </source>
</evidence>
<keyword evidence="9 10" id="KW-0807">Transducer</keyword>
<evidence type="ECO:0000256" key="10">
    <source>
        <dbReference type="RuleBase" id="RU000688"/>
    </source>
</evidence>
<dbReference type="InterPro" id="IPR017452">
    <property type="entry name" value="GPCR_Rhodpsn_7TM"/>
</dbReference>
<keyword evidence="5 10" id="KW-0297">G-protein coupled receptor</keyword>
<feature type="transmembrane region" description="Helical" evidence="11">
    <location>
        <begin position="152"/>
        <end position="172"/>
    </location>
</feature>
<name>A0A6P8I9I2_ACTTE</name>
<comment type="subcellular location">
    <subcellularLocation>
        <location evidence="1">Cell membrane</location>
        <topology evidence="1">Multi-pass membrane protein</topology>
    </subcellularLocation>
</comment>
<dbReference type="AlphaFoldDB" id="A0A6P8I9I2"/>
<evidence type="ECO:0000313" key="13">
    <source>
        <dbReference type="Proteomes" id="UP000515163"/>
    </source>
</evidence>
<dbReference type="InParanoid" id="A0A6P8I9I2"/>
<accession>A0A6P8I9I2</accession>
<feature type="transmembrane region" description="Helical" evidence="11">
    <location>
        <begin position="243"/>
        <end position="261"/>
    </location>
</feature>
<evidence type="ECO:0000256" key="9">
    <source>
        <dbReference type="ARBA" id="ARBA00023224"/>
    </source>
</evidence>
<dbReference type="PRINTS" id="PR00237">
    <property type="entry name" value="GPCRRHODOPSN"/>
</dbReference>
<feature type="transmembrane region" description="Helical" evidence="11">
    <location>
        <begin position="273"/>
        <end position="301"/>
    </location>
</feature>
<keyword evidence="7 10" id="KW-0675">Receptor</keyword>
<keyword evidence="4 11" id="KW-1133">Transmembrane helix</keyword>
<evidence type="ECO:0000259" key="12">
    <source>
        <dbReference type="PROSITE" id="PS50262"/>
    </source>
</evidence>
<evidence type="ECO:0000256" key="2">
    <source>
        <dbReference type="ARBA" id="ARBA00022475"/>
    </source>
</evidence>
<dbReference type="OrthoDB" id="5954284at2759"/>
<evidence type="ECO:0000256" key="8">
    <source>
        <dbReference type="ARBA" id="ARBA00023180"/>
    </source>
</evidence>
<dbReference type="PANTHER" id="PTHR24246:SF27">
    <property type="entry name" value="ADENOSINE RECEPTOR, ISOFORM A"/>
    <property type="match status" value="1"/>
</dbReference>
<dbReference type="Pfam" id="PF00001">
    <property type="entry name" value="7tm_1"/>
    <property type="match status" value="1"/>
</dbReference>
<feature type="transmembrane region" description="Helical" evidence="11">
    <location>
        <begin position="192"/>
        <end position="212"/>
    </location>
</feature>
<dbReference type="KEGG" id="aten:116300063"/>
<sequence length="346" mass="38598">MASGSLTEKIEATMNQNTSCDVCTEPTGTSRAVSGVLLTLFAIVGIPGNFINFYVFASGPLRSKLRIRASTARILGNLTTADLFASCINIPLCFALFVFQTDDDLGVIFSRIHFLITLPFLVVNCACLILLSLDRHDSLIRPHKYRLTNNRLTITLVLSWLFGIICGISSFLRQKHFILWKPDSYVHPSPNSLVLIMGVITVISVLISHFKVKNSLKGSNDRVINLTCSVQLRNTRQATEIRVMKAMVLITLTLLLTYVPWATVRTVYRFKKIIFHADVYVICRVMLLISHIVHPFIYLGVSSEFRHVTKSLLAPCGVEVDSFESTGSNIPSVRTAKRSYRVAATI</sequence>
<dbReference type="PROSITE" id="PS50262">
    <property type="entry name" value="G_PROTEIN_RECEP_F1_2"/>
    <property type="match status" value="1"/>
</dbReference>
<feature type="transmembrane region" description="Helical" evidence="11">
    <location>
        <begin position="112"/>
        <end position="131"/>
    </location>
</feature>
<keyword evidence="2" id="KW-1003">Cell membrane</keyword>
<dbReference type="Proteomes" id="UP000515163">
    <property type="component" value="Unplaced"/>
</dbReference>
<protein>
    <submittedName>
        <fullName evidence="14">Uncharacterized protein LOC116300063</fullName>
    </submittedName>
</protein>
<dbReference type="PANTHER" id="PTHR24246">
    <property type="entry name" value="OLFACTORY RECEPTOR AND ADENOSINE RECEPTOR"/>
    <property type="match status" value="1"/>
</dbReference>
<dbReference type="GO" id="GO:0004930">
    <property type="term" value="F:G protein-coupled receptor activity"/>
    <property type="evidence" value="ECO:0007669"/>
    <property type="project" value="UniProtKB-KW"/>
</dbReference>
<organism evidence="13 14">
    <name type="scientific">Actinia tenebrosa</name>
    <name type="common">Australian red waratah sea anemone</name>
    <dbReference type="NCBI Taxonomy" id="6105"/>
    <lineage>
        <taxon>Eukaryota</taxon>
        <taxon>Metazoa</taxon>
        <taxon>Cnidaria</taxon>
        <taxon>Anthozoa</taxon>
        <taxon>Hexacorallia</taxon>
        <taxon>Actiniaria</taxon>
        <taxon>Actiniidae</taxon>
        <taxon>Actinia</taxon>
    </lineage>
</organism>
<dbReference type="GO" id="GO:0005886">
    <property type="term" value="C:plasma membrane"/>
    <property type="evidence" value="ECO:0007669"/>
    <property type="project" value="UniProtKB-SubCell"/>
</dbReference>
<feature type="transmembrane region" description="Helical" evidence="11">
    <location>
        <begin position="36"/>
        <end position="57"/>
    </location>
</feature>
<evidence type="ECO:0000256" key="11">
    <source>
        <dbReference type="SAM" id="Phobius"/>
    </source>
</evidence>
<feature type="transmembrane region" description="Helical" evidence="11">
    <location>
        <begin position="78"/>
        <end position="100"/>
    </location>
</feature>
<dbReference type="GeneID" id="116300063"/>
<dbReference type="RefSeq" id="XP_031564688.1">
    <property type="nucleotide sequence ID" value="XM_031708828.1"/>
</dbReference>
<keyword evidence="3 10" id="KW-0812">Transmembrane</keyword>
<dbReference type="InterPro" id="IPR000276">
    <property type="entry name" value="GPCR_Rhodpsn"/>
</dbReference>
<keyword evidence="8" id="KW-0325">Glycoprotein</keyword>
<evidence type="ECO:0000256" key="6">
    <source>
        <dbReference type="ARBA" id="ARBA00023136"/>
    </source>
</evidence>
<dbReference type="CDD" id="cd00637">
    <property type="entry name" value="7tm_classA_rhodopsin-like"/>
    <property type="match status" value="1"/>
</dbReference>
<reference evidence="14" key="1">
    <citation type="submission" date="2025-08" db="UniProtKB">
        <authorList>
            <consortium name="RefSeq"/>
        </authorList>
    </citation>
    <scope>IDENTIFICATION</scope>
    <source>
        <tissue evidence="14">Tentacle</tissue>
    </source>
</reference>
<dbReference type="PROSITE" id="PS00237">
    <property type="entry name" value="G_PROTEIN_RECEP_F1_1"/>
    <property type="match status" value="1"/>
</dbReference>
<keyword evidence="6 11" id="KW-0472">Membrane</keyword>
<evidence type="ECO:0000256" key="3">
    <source>
        <dbReference type="ARBA" id="ARBA00022692"/>
    </source>
</evidence>
<evidence type="ECO:0000256" key="5">
    <source>
        <dbReference type="ARBA" id="ARBA00023040"/>
    </source>
</evidence>
<dbReference type="SUPFAM" id="SSF81321">
    <property type="entry name" value="Family A G protein-coupled receptor-like"/>
    <property type="match status" value="1"/>
</dbReference>
<keyword evidence="13" id="KW-1185">Reference proteome</keyword>
<feature type="domain" description="G-protein coupled receptors family 1 profile" evidence="12">
    <location>
        <begin position="48"/>
        <end position="298"/>
    </location>
</feature>
<comment type="similarity">
    <text evidence="10">Belongs to the G-protein coupled receptor 1 family.</text>
</comment>